<dbReference type="PANTHER" id="PTHR38440">
    <property type="entry name" value="UPF0398 PROTEIN YPSA"/>
    <property type="match status" value="1"/>
</dbReference>
<dbReference type="RefSeq" id="WP_005794543.1">
    <property type="nucleotide sequence ID" value="NZ_JH724215.1"/>
</dbReference>
<evidence type="ECO:0008006" key="3">
    <source>
        <dbReference type="Google" id="ProtNLM"/>
    </source>
</evidence>
<proteinExistence type="predicted"/>
<dbReference type="EMBL" id="AGXN01000012">
    <property type="protein sequence ID" value="EIY96123.1"/>
    <property type="molecule type" value="Genomic_DNA"/>
</dbReference>
<reference evidence="1 2" key="1">
    <citation type="submission" date="2012-02" db="EMBL/GenBank/DDBJ databases">
        <title>The Genome Sequence of Bacteroides fragilis CL07T12C05.</title>
        <authorList>
            <consortium name="The Broad Institute Genome Sequencing Platform"/>
            <person name="Earl A."/>
            <person name="Ward D."/>
            <person name="Feldgarden M."/>
            <person name="Gevers D."/>
            <person name="Zitomersky N.L."/>
            <person name="Coyne M.J."/>
            <person name="Comstock L.E."/>
            <person name="Young S.K."/>
            <person name="Zeng Q."/>
            <person name="Gargeya S."/>
            <person name="Fitzgerald M."/>
            <person name="Haas B."/>
            <person name="Abouelleil A."/>
            <person name="Alvarado L."/>
            <person name="Arachchi H.M."/>
            <person name="Berlin A."/>
            <person name="Chapman S.B."/>
            <person name="Gearin G."/>
            <person name="Goldberg J."/>
            <person name="Griggs A."/>
            <person name="Gujja S."/>
            <person name="Hansen M."/>
            <person name="Heiman D."/>
            <person name="Howarth C."/>
            <person name="Larimer J."/>
            <person name="Lui A."/>
            <person name="MacDonald P.J.P."/>
            <person name="McCowen C."/>
            <person name="Montmayeur A."/>
            <person name="Murphy C."/>
            <person name="Neiman D."/>
            <person name="Pearson M."/>
            <person name="Priest M."/>
            <person name="Roberts A."/>
            <person name="Saif S."/>
            <person name="Shea T."/>
            <person name="Sisk P."/>
            <person name="Stolte C."/>
            <person name="Sykes S."/>
            <person name="Wortman J."/>
            <person name="Nusbaum C."/>
            <person name="Birren B."/>
        </authorList>
    </citation>
    <scope>NUCLEOTIDE SEQUENCE [LARGE SCALE GENOMIC DNA]</scope>
    <source>
        <strain evidence="1 2">CL07T12C05</strain>
    </source>
</reference>
<gene>
    <name evidence="1" type="ORF">HMPREF1056_02011</name>
</gene>
<dbReference type="AlphaFoldDB" id="A0A0E2APB1"/>
<dbReference type="Pfam" id="PF06908">
    <property type="entry name" value="YpsA"/>
    <property type="match status" value="1"/>
</dbReference>
<organism evidence="1 2">
    <name type="scientific">Bacteroides fragilis CL07T12C05</name>
    <dbReference type="NCBI Taxonomy" id="997883"/>
    <lineage>
        <taxon>Bacteria</taxon>
        <taxon>Pseudomonadati</taxon>
        <taxon>Bacteroidota</taxon>
        <taxon>Bacteroidia</taxon>
        <taxon>Bacteroidales</taxon>
        <taxon>Bacteroidaceae</taxon>
        <taxon>Bacteroides</taxon>
    </lineage>
</organism>
<accession>A0A0E2APB1</accession>
<dbReference type="Gene3D" id="3.40.50.450">
    <property type="match status" value="1"/>
</dbReference>
<comment type="caution">
    <text evidence="1">The sequence shown here is derived from an EMBL/GenBank/DDBJ whole genome shotgun (WGS) entry which is preliminary data.</text>
</comment>
<dbReference type="InterPro" id="IPR010697">
    <property type="entry name" value="YspA"/>
</dbReference>
<dbReference type="SUPFAM" id="SSF102405">
    <property type="entry name" value="MCP/YpsA-like"/>
    <property type="match status" value="1"/>
</dbReference>
<evidence type="ECO:0000313" key="2">
    <source>
        <dbReference type="Proteomes" id="UP000003879"/>
    </source>
</evidence>
<sequence>MIDNTKSAAFTGHRTNRIGQIGILHVVAEIRRLYFLGYRDYYTGMAEGFDLLAGQAVVLLKKVHPDIRLIAVIPFRQQSSRYTESTRTLYNRLLQSADKVVVLSETYYNGCFHRRNDYLLNHADTLIACWDGQSHGGTYYTVNKARMTNRTIINIYK</sequence>
<dbReference type="Proteomes" id="UP000003879">
    <property type="component" value="Unassembled WGS sequence"/>
</dbReference>
<protein>
    <recommendedName>
        <fullName evidence="3">DUF1273 domain-containing protein</fullName>
    </recommendedName>
</protein>
<dbReference type="PATRIC" id="fig|997883.3.peg.2107"/>
<dbReference type="HOGENOM" id="CLU_108363_2_0_10"/>
<dbReference type="PANTHER" id="PTHR38440:SF1">
    <property type="entry name" value="UPF0398 PROTEIN SPR0331"/>
    <property type="match status" value="1"/>
</dbReference>
<evidence type="ECO:0000313" key="1">
    <source>
        <dbReference type="EMBL" id="EIY96123.1"/>
    </source>
</evidence>
<name>A0A0E2APB1_BACFG</name>